<evidence type="ECO:0000256" key="5">
    <source>
        <dbReference type="ARBA" id="ARBA00023242"/>
    </source>
</evidence>
<keyword evidence="6" id="KW-0131">Cell cycle</keyword>
<feature type="compositionally biased region" description="Low complexity" evidence="7">
    <location>
        <begin position="153"/>
        <end position="170"/>
    </location>
</feature>
<dbReference type="InterPro" id="IPR016024">
    <property type="entry name" value="ARM-type_fold"/>
</dbReference>
<feature type="region of interest" description="Disordered" evidence="7">
    <location>
        <begin position="1274"/>
        <end position="1309"/>
    </location>
</feature>
<feature type="region of interest" description="Disordered" evidence="7">
    <location>
        <begin position="1399"/>
        <end position="1423"/>
    </location>
</feature>
<dbReference type="InterPro" id="IPR022031">
    <property type="entry name" value="Rif1_N"/>
</dbReference>
<feature type="compositionally biased region" description="Polar residues" evidence="7">
    <location>
        <begin position="1676"/>
        <end position="1691"/>
    </location>
</feature>
<evidence type="ECO:0000256" key="7">
    <source>
        <dbReference type="SAM" id="MobiDB-lite"/>
    </source>
</evidence>
<keyword evidence="10" id="KW-1185">Reference proteome</keyword>
<feature type="region of interest" description="Disordered" evidence="7">
    <location>
        <begin position="1231"/>
        <end position="1257"/>
    </location>
</feature>
<comment type="subcellular location">
    <subcellularLocation>
        <location evidence="2">Chromosome</location>
        <location evidence="2">Telomere</location>
    </subcellularLocation>
    <subcellularLocation>
        <location evidence="1">Nucleus</location>
    </subcellularLocation>
</comment>
<dbReference type="GO" id="GO:0000723">
    <property type="term" value="P:telomere maintenance"/>
    <property type="evidence" value="ECO:0007669"/>
    <property type="project" value="TreeGrafter"/>
</dbReference>
<evidence type="ECO:0000259" key="8">
    <source>
        <dbReference type="Pfam" id="PF12231"/>
    </source>
</evidence>
<gene>
    <name evidence="9" type="ORF">Slin15195_G015140</name>
</gene>
<organism evidence="9 10">
    <name type="scientific">Septoria linicola</name>
    <dbReference type="NCBI Taxonomy" id="215465"/>
    <lineage>
        <taxon>Eukaryota</taxon>
        <taxon>Fungi</taxon>
        <taxon>Dikarya</taxon>
        <taxon>Ascomycota</taxon>
        <taxon>Pezizomycotina</taxon>
        <taxon>Dothideomycetes</taxon>
        <taxon>Dothideomycetidae</taxon>
        <taxon>Mycosphaerellales</taxon>
        <taxon>Mycosphaerellaceae</taxon>
        <taxon>Septoria</taxon>
    </lineage>
</organism>
<dbReference type="Pfam" id="PF12231">
    <property type="entry name" value="Rif1_N"/>
    <property type="match status" value="1"/>
</dbReference>
<feature type="region of interest" description="Disordered" evidence="7">
    <location>
        <begin position="1570"/>
        <end position="1594"/>
    </location>
</feature>
<dbReference type="PANTHER" id="PTHR22928:SF3">
    <property type="entry name" value="TELOMERE-ASSOCIATED PROTEIN RIF1"/>
    <property type="match status" value="1"/>
</dbReference>
<feature type="compositionally biased region" description="Low complexity" evidence="7">
    <location>
        <begin position="103"/>
        <end position="120"/>
    </location>
</feature>
<keyword evidence="3" id="KW-0158">Chromosome</keyword>
<feature type="compositionally biased region" description="Polar residues" evidence="7">
    <location>
        <begin position="1239"/>
        <end position="1250"/>
    </location>
</feature>
<evidence type="ECO:0000313" key="9">
    <source>
        <dbReference type="EMBL" id="USW48195.1"/>
    </source>
</evidence>
<evidence type="ECO:0000256" key="4">
    <source>
        <dbReference type="ARBA" id="ARBA00022895"/>
    </source>
</evidence>
<feature type="compositionally biased region" description="Polar residues" evidence="7">
    <location>
        <begin position="1290"/>
        <end position="1305"/>
    </location>
</feature>
<feature type="compositionally biased region" description="Acidic residues" evidence="7">
    <location>
        <begin position="27"/>
        <end position="37"/>
    </location>
</feature>
<evidence type="ECO:0000256" key="1">
    <source>
        <dbReference type="ARBA" id="ARBA00004123"/>
    </source>
</evidence>
<reference evidence="9" key="1">
    <citation type="submission" date="2022-06" db="EMBL/GenBank/DDBJ databases">
        <title>Complete genome sequences of two strains of the flax pathogen Septoria linicola.</title>
        <authorList>
            <person name="Lapalu N."/>
            <person name="Simon A."/>
            <person name="Demenou B."/>
            <person name="Paumier D."/>
            <person name="Guillot M.-P."/>
            <person name="Gout L."/>
            <person name="Valade R."/>
        </authorList>
    </citation>
    <scope>NUCLEOTIDE SEQUENCE</scope>
    <source>
        <strain evidence="9">SE15195</strain>
    </source>
</reference>
<dbReference type="Proteomes" id="UP001056384">
    <property type="component" value="Chromosome 1"/>
</dbReference>
<keyword evidence="4" id="KW-0779">Telomere</keyword>
<dbReference type="PANTHER" id="PTHR22928">
    <property type="entry name" value="TELOMERE-ASSOCIATED PROTEIN RIF1"/>
    <property type="match status" value="1"/>
</dbReference>
<evidence type="ECO:0000256" key="3">
    <source>
        <dbReference type="ARBA" id="ARBA00022454"/>
    </source>
</evidence>
<protein>
    <submittedName>
        <fullName evidence="9">Telomere-associated protein Rif1</fullName>
    </submittedName>
</protein>
<feature type="compositionally biased region" description="Polar residues" evidence="7">
    <location>
        <begin position="1572"/>
        <end position="1594"/>
    </location>
</feature>
<feature type="compositionally biased region" description="Polar residues" evidence="7">
    <location>
        <begin position="83"/>
        <end position="96"/>
    </location>
</feature>
<dbReference type="GO" id="GO:0140445">
    <property type="term" value="C:chromosome, telomeric repeat region"/>
    <property type="evidence" value="ECO:0007669"/>
    <property type="project" value="TreeGrafter"/>
</dbReference>
<dbReference type="GO" id="GO:0005634">
    <property type="term" value="C:nucleus"/>
    <property type="evidence" value="ECO:0007669"/>
    <property type="project" value="UniProtKB-SubCell"/>
</dbReference>
<feature type="region of interest" description="Disordered" evidence="7">
    <location>
        <begin position="1343"/>
        <end position="1363"/>
    </location>
</feature>
<feature type="region of interest" description="Disordered" evidence="7">
    <location>
        <begin position="1373"/>
        <end position="1392"/>
    </location>
</feature>
<feature type="region of interest" description="Disordered" evidence="7">
    <location>
        <begin position="81"/>
        <end position="120"/>
    </location>
</feature>
<accession>A0A9Q9EET3</accession>
<dbReference type="SUPFAM" id="SSF48371">
    <property type="entry name" value="ARM repeat"/>
    <property type="match status" value="1"/>
</dbReference>
<evidence type="ECO:0000256" key="2">
    <source>
        <dbReference type="ARBA" id="ARBA00004574"/>
    </source>
</evidence>
<keyword evidence="5" id="KW-0539">Nucleus</keyword>
<feature type="compositionally biased region" description="Basic and acidic residues" evidence="7">
    <location>
        <begin position="186"/>
        <end position="200"/>
    </location>
</feature>
<name>A0A9Q9EET3_9PEZI</name>
<feature type="compositionally biased region" description="Low complexity" evidence="7">
    <location>
        <begin position="1"/>
        <end position="14"/>
    </location>
</feature>
<feature type="region of interest" description="Disordered" evidence="7">
    <location>
        <begin position="1"/>
        <end position="54"/>
    </location>
</feature>
<sequence>MAASSSASTALASLPRRAPTPPRDNHDDDDDDDDHDENNDHHSNMNECSDDNMDAAAAADALRFLEHGHHDALAPPSAMARTLSKTKQPRGTSDTSPLPLLKPATETATPTRTPTAKSTTVDAAGTDIVVTTTAKKVGFSPWPMYHKIPALGQSSSPAPALSAQPVVSSPLSHSPAPRPLKSILKPPHEPLPRQDDDPAAHDYSFSANDPEGFRRMLQSALTQLEGPSRDGRRDAYMALNGSIRAYASVPDPQLLAERMARLTQCLSRDLAWKDATGRLDTAIVQQALSLTCAILFDAQTSGLLDHEFQAFVLDRSIFVLEQADMSKAIVKGHLHLLCVQRFPRIAFSAGRAERLITVMQNLEARNSMVAARLVIYQRLIERAPNAMLTRIKDWIEHVFHALLSSMTDIQRRAIDCCAQLGMLLGHHPQTAKAISELCDKEIEEGQGYGDYLNMHLIRMTSDKERAPLVPEIWVAVVLCFRNKRYPIGKWPKFRNWLLTIQKCLNSSDMAVKRPANIAWNRLVFAVMPDSSVSEPLRSMLKVPILAGLERRGNSELSQQLRQLSLESYCNLLHYAMRPDLTHDELDLAWEMYVDPVLTKVSNISGKGRNTAFQILHGLLKKSGGTWNIDAANEHEPIQPGDLPRLDVRWVRSRMTRFLDILEPMIVHETVHSAEMQRAIDNCWRSLMAAIAEAGCQEVKASNELKESIALTLGFFRRLWTSASRLTSEDDPTVWIHRYQSMLEVTVEQLGFAHFVDDILTESATGAVEAAPASTHRLSKPRAALCSPFMMLFRQYYEPPSALQAPSIIQTSAAWFLRLLAGAKASTSGLLGLLQRSLQAVPAGPSNGLERVYGVLWSAVADTATAALKVQVTTSPKRDTFVMGVALKSTVSIVLEGLRYSDDECQRRLVSLYNAACQSARHVAGNGGIVLAVMEPLAKLINEHVSELALTAALQIAATMAESSVWPSTRSELDQSRKALWTVSLEPCKMQVFDPFDHVYKFFGHVLGWAYGGVEGLSNSQTALLSMFTSSLTSFLRRCPSTLFTTAFRKLQRGHATWAEDSRRLVVPQLDTSDSNNGSKNSTSNLQHDIEQLWSQLLQLVVEKVPSTNSDLLEVIEIFLIAGLSSPSRSIVNSTIEFWNTTFGKQAKLDYPIKLFPVLRARQIEAELLLPGFSAPSDATQHVSFPAFAQSQLSTIVDRRPSISGNRTRIRPREPNCENIFIRQHLAAQAQASGLDAAPTKSNSAASTTADVQRPRVDDSQAQFAPILCDEVESRPSTQVLTEHQREVSDRQQINSKAYPGLSSSPETHESIARRTIGKNLKFVSDLRRTPNGEIVVVSRNCRDDAPFSDDIPSSPTPRSSCVVDKPATLTTYHQEEHCTASDPPSSPPRQSEANAVIVDSPAAGRAKDATSTGSEAPPPFRAINMPWTGAHEPMMAAESDLPSDTQLPEAQLRHEEELASKLALERDSHEISLTLGQPGTPSRINETDLIVSQHTTTSTPDSLNSVRSVRFSKKRKRSAEIVHSAKKRKPQSPFKKFMSIFHNAQNDDIEEEIVVARRASLSPVSSLPAASIQETSQNQEAQSQVSDVSSNSFEIQAPEAVPTVKRRRGRPKKSVISVASPILTRGLKRSASCIEPYDNASPSVTKAPRLTSPGHDVPGIDTLEHHDGSQQSQQSPTFQTVPESVYSTATTGADDKDVVDEETEDHTTMHESDVSDEQQPLAASRRIAQPQSILGRLRGILADCKSMILGSQEEEREFDDVLFEIRREVHGAAAQRRAG</sequence>
<evidence type="ECO:0000313" key="10">
    <source>
        <dbReference type="Proteomes" id="UP001056384"/>
    </source>
</evidence>
<dbReference type="EMBL" id="CP099418">
    <property type="protein sequence ID" value="USW48195.1"/>
    <property type="molecule type" value="Genomic_DNA"/>
</dbReference>
<feature type="domain" description="Telomere-associated protein Rif1 N-terminal" evidence="8">
    <location>
        <begin position="224"/>
        <end position="593"/>
    </location>
</feature>
<feature type="region of interest" description="Disordered" evidence="7">
    <location>
        <begin position="1634"/>
        <end position="1725"/>
    </location>
</feature>
<feature type="region of interest" description="Disordered" evidence="7">
    <location>
        <begin position="153"/>
        <end position="208"/>
    </location>
</feature>
<evidence type="ECO:0000256" key="6">
    <source>
        <dbReference type="ARBA" id="ARBA00023306"/>
    </source>
</evidence>
<proteinExistence type="predicted"/>